<dbReference type="OrthoDB" id="8417993at2"/>
<keyword evidence="2" id="KW-1003">Cell membrane</keyword>
<gene>
    <name evidence="7" type="ORF">FS320_00180</name>
</gene>
<dbReference type="EMBL" id="VOSK01000001">
    <property type="protein sequence ID" value="MPR23680.1"/>
    <property type="molecule type" value="Genomic_DNA"/>
</dbReference>
<keyword evidence="4 6" id="KW-1133">Transmembrane helix</keyword>
<dbReference type="InterPro" id="IPR001851">
    <property type="entry name" value="ABC_transp_permease"/>
</dbReference>
<keyword evidence="8" id="KW-1185">Reference proteome</keyword>
<feature type="transmembrane region" description="Helical" evidence="6">
    <location>
        <begin position="285"/>
        <end position="303"/>
    </location>
</feature>
<dbReference type="Pfam" id="PF02653">
    <property type="entry name" value="BPD_transp_2"/>
    <property type="match status" value="1"/>
</dbReference>
<feature type="transmembrane region" description="Helical" evidence="6">
    <location>
        <begin position="83"/>
        <end position="104"/>
    </location>
</feature>
<evidence type="ECO:0000256" key="4">
    <source>
        <dbReference type="ARBA" id="ARBA00022989"/>
    </source>
</evidence>
<feature type="transmembrane region" description="Helical" evidence="6">
    <location>
        <begin position="261"/>
        <end position="279"/>
    </location>
</feature>
<evidence type="ECO:0000313" key="7">
    <source>
        <dbReference type="EMBL" id="MPR23680.1"/>
    </source>
</evidence>
<keyword evidence="5 6" id="KW-0472">Membrane</keyword>
<dbReference type="CDD" id="cd06579">
    <property type="entry name" value="TM_PBP1_transp_AraH_like"/>
    <property type="match status" value="1"/>
</dbReference>
<organism evidence="7 8">
    <name type="scientific">Microvirga tunisiensis</name>
    <dbReference type="NCBI Taxonomy" id="2108360"/>
    <lineage>
        <taxon>Bacteria</taxon>
        <taxon>Pseudomonadati</taxon>
        <taxon>Pseudomonadota</taxon>
        <taxon>Alphaproteobacteria</taxon>
        <taxon>Hyphomicrobiales</taxon>
        <taxon>Methylobacteriaceae</taxon>
        <taxon>Microvirga</taxon>
    </lineage>
</organism>
<dbReference type="AlphaFoldDB" id="A0A5N7MAL5"/>
<name>A0A5N7MAL5_9HYPH</name>
<accession>A0A5N7MAL5</accession>
<feature type="transmembrane region" description="Helical" evidence="6">
    <location>
        <begin position="217"/>
        <end position="240"/>
    </location>
</feature>
<evidence type="ECO:0000256" key="1">
    <source>
        <dbReference type="ARBA" id="ARBA00004651"/>
    </source>
</evidence>
<comment type="caution">
    <text evidence="7">The sequence shown here is derived from an EMBL/GenBank/DDBJ whole genome shotgun (WGS) entry which is preliminary data.</text>
</comment>
<reference evidence="7 8" key="1">
    <citation type="journal article" date="2019" name="Syst. Appl. Microbiol.">
        <title>Microvirga tunisiensis sp. nov., a root nodule symbiotic bacterium isolated from Lupinus micranthus and L. luteus grown in Northern Tunisia.</title>
        <authorList>
            <person name="Msaddak A."/>
            <person name="Rejili M."/>
            <person name="Duran D."/>
            <person name="Mars M."/>
            <person name="Palacios J.M."/>
            <person name="Ruiz-Argueso T."/>
            <person name="Rey L."/>
            <person name="Imperial J."/>
        </authorList>
    </citation>
    <scope>NUCLEOTIDE SEQUENCE [LARGE SCALE GENOMIC DNA]</scope>
    <source>
        <strain evidence="7 8">Lmie10</strain>
    </source>
</reference>
<feature type="transmembrane region" description="Helical" evidence="6">
    <location>
        <begin position="60"/>
        <end position="77"/>
    </location>
</feature>
<dbReference type="Proteomes" id="UP000403266">
    <property type="component" value="Unassembled WGS sequence"/>
</dbReference>
<evidence type="ECO:0000256" key="6">
    <source>
        <dbReference type="SAM" id="Phobius"/>
    </source>
</evidence>
<evidence type="ECO:0000313" key="8">
    <source>
        <dbReference type="Proteomes" id="UP000403266"/>
    </source>
</evidence>
<feature type="transmembrane region" description="Helical" evidence="6">
    <location>
        <begin position="35"/>
        <end position="53"/>
    </location>
</feature>
<sequence>MGVFYALILVVLILSLTATYLGRPNFLSVTNLSNVLYQSSLVGIIAVAMTVILITGNFDLSVASVAALAGAVLIGTADSVGFWPAFGLAMLVAVGAGLLNGVIVQLVGINAFIVTLGTLTAIRGLVLVYTDGRSLAVSDDNVLASMRAFESGRLNVGILMLLAASALILIGIYQTIKVRRERKALSPASVGMLLGGIVLAVFSWLSNFQLTLPNPVIYLLTFTGALWFVLNFTTIGRRVYAVGGNPEAARLSGINVLRYKMAAFVLCSAAAGFAGILFASRLRSINPAALTGAELTVIASAILGGTSLFGGAGSVIKTLVGAFLLFTLTNGFNILNLGANYQGMIEGVVVVTAAAIYTVGGNRRAPKR</sequence>
<evidence type="ECO:0000256" key="5">
    <source>
        <dbReference type="ARBA" id="ARBA00023136"/>
    </source>
</evidence>
<proteinExistence type="predicted"/>
<feature type="transmembrane region" description="Helical" evidence="6">
    <location>
        <begin position="111"/>
        <end position="130"/>
    </location>
</feature>
<dbReference type="GO" id="GO:0022857">
    <property type="term" value="F:transmembrane transporter activity"/>
    <property type="evidence" value="ECO:0007669"/>
    <property type="project" value="InterPro"/>
</dbReference>
<feature type="transmembrane region" description="Helical" evidence="6">
    <location>
        <begin position="185"/>
        <end position="205"/>
    </location>
</feature>
<comment type="subcellular location">
    <subcellularLocation>
        <location evidence="1">Cell membrane</location>
        <topology evidence="1">Multi-pass membrane protein</topology>
    </subcellularLocation>
</comment>
<dbReference type="GO" id="GO:0005886">
    <property type="term" value="C:plasma membrane"/>
    <property type="evidence" value="ECO:0007669"/>
    <property type="project" value="UniProtKB-SubCell"/>
</dbReference>
<feature type="transmembrane region" description="Helical" evidence="6">
    <location>
        <begin position="341"/>
        <end position="360"/>
    </location>
</feature>
<keyword evidence="3 6" id="KW-0812">Transmembrane</keyword>
<protein>
    <submittedName>
        <fullName evidence="7">ABC transporter permease</fullName>
    </submittedName>
</protein>
<dbReference type="PANTHER" id="PTHR32196:SF72">
    <property type="entry name" value="RIBOSE IMPORT PERMEASE PROTEIN RBSC"/>
    <property type="match status" value="1"/>
</dbReference>
<feature type="transmembrane region" description="Helical" evidence="6">
    <location>
        <begin position="154"/>
        <end position="173"/>
    </location>
</feature>
<evidence type="ECO:0000256" key="2">
    <source>
        <dbReference type="ARBA" id="ARBA00022475"/>
    </source>
</evidence>
<dbReference type="PANTHER" id="PTHR32196">
    <property type="entry name" value="ABC TRANSPORTER PERMEASE PROTEIN YPHD-RELATED-RELATED"/>
    <property type="match status" value="1"/>
</dbReference>
<evidence type="ECO:0000256" key="3">
    <source>
        <dbReference type="ARBA" id="ARBA00022692"/>
    </source>
</evidence>
<feature type="transmembrane region" description="Helical" evidence="6">
    <location>
        <begin position="315"/>
        <end position="335"/>
    </location>
</feature>